<dbReference type="Pfam" id="PF14501">
    <property type="entry name" value="HATPase_c_5"/>
    <property type="match status" value="1"/>
</dbReference>
<keyword evidence="1" id="KW-0812">Transmembrane</keyword>
<comment type="caution">
    <text evidence="3">The sequence shown here is derived from an EMBL/GenBank/DDBJ whole genome shotgun (WGS) entry which is preliminary data.</text>
</comment>
<dbReference type="InterPro" id="IPR032834">
    <property type="entry name" value="NatK-like_C"/>
</dbReference>
<dbReference type="Gene3D" id="3.30.565.10">
    <property type="entry name" value="Histidine kinase-like ATPase, C-terminal domain"/>
    <property type="match status" value="1"/>
</dbReference>
<feature type="transmembrane region" description="Helical" evidence="1">
    <location>
        <begin position="80"/>
        <end position="104"/>
    </location>
</feature>
<accession>A0ABT1Z6L1</accession>
<feature type="domain" description="Sensor histidine kinase NatK-like C-terminal" evidence="2">
    <location>
        <begin position="351"/>
        <end position="455"/>
    </location>
</feature>
<dbReference type="CDD" id="cd16935">
    <property type="entry name" value="HATPase_AgrC-ComD-like"/>
    <property type="match status" value="1"/>
</dbReference>
<keyword evidence="3" id="KW-0547">Nucleotide-binding</keyword>
<reference evidence="3 4" key="1">
    <citation type="submission" date="2022-08" db="EMBL/GenBank/DDBJ databases">
        <title>Tractidigestivibacter montrealensis type strain KD21.</title>
        <authorList>
            <person name="Diop K."/>
            <person name="Richard C."/>
            <person name="Routy B."/>
        </authorList>
    </citation>
    <scope>NUCLEOTIDE SEQUENCE [LARGE SCALE GENOMIC DNA]</scope>
    <source>
        <strain evidence="3 4">KD21</strain>
    </source>
</reference>
<evidence type="ECO:0000256" key="1">
    <source>
        <dbReference type="SAM" id="Phobius"/>
    </source>
</evidence>
<dbReference type="GO" id="GO:0005524">
    <property type="term" value="F:ATP binding"/>
    <property type="evidence" value="ECO:0007669"/>
    <property type="project" value="UniProtKB-KW"/>
</dbReference>
<keyword evidence="4" id="KW-1185">Reference proteome</keyword>
<name>A0ABT1Z6L1_9ACTN</name>
<protein>
    <submittedName>
        <fullName evidence="3">ATP-binding protein</fullName>
    </submittedName>
</protein>
<dbReference type="RefSeq" id="WP_258498524.1">
    <property type="nucleotide sequence ID" value="NZ_JANSKA010000001.1"/>
</dbReference>
<evidence type="ECO:0000313" key="3">
    <source>
        <dbReference type="EMBL" id="MCR9035840.1"/>
    </source>
</evidence>
<gene>
    <name evidence="3" type="ORF">NVS32_02585</name>
</gene>
<dbReference type="EMBL" id="JANSKA010000001">
    <property type="protein sequence ID" value="MCR9035840.1"/>
    <property type="molecule type" value="Genomic_DNA"/>
</dbReference>
<keyword evidence="1" id="KW-0472">Membrane</keyword>
<evidence type="ECO:0000259" key="2">
    <source>
        <dbReference type="Pfam" id="PF14501"/>
    </source>
</evidence>
<feature type="transmembrane region" description="Helical" evidence="1">
    <location>
        <begin position="149"/>
        <end position="169"/>
    </location>
</feature>
<proteinExistence type="predicted"/>
<evidence type="ECO:0000313" key="4">
    <source>
        <dbReference type="Proteomes" id="UP001204320"/>
    </source>
</evidence>
<keyword evidence="1" id="KW-1133">Transmembrane helix</keyword>
<feature type="transmembrane region" description="Helical" evidence="1">
    <location>
        <begin position="181"/>
        <end position="203"/>
    </location>
</feature>
<feature type="transmembrane region" description="Helical" evidence="1">
    <location>
        <begin position="12"/>
        <end position="29"/>
    </location>
</feature>
<feature type="transmembrane region" description="Helical" evidence="1">
    <location>
        <begin position="215"/>
        <end position="235"/>
    </location>
</feature>
<feature type="transmembrane region" description="Helical" evidence="1">
    <location>
        <begin position="111"/>
        <end position="129"/>
    </location>
</feature>
<sequence>MGFLSSNVPYLVSPILTTVQIAVAMWLFARSLPKREGFVWRAVVAACVVVSFVSVMTLLGSSLGELPFVPSGLSWPNVSVVVFVSQFVTFSLVIALCYGLVLLLFEATSPAALFCVSAGYIMQNIASGLDGLVRTILVPMGLPVDTWGFTLVGMVGLCAAVYAVCYRTIVRKIERYGFSPVQGGSALVVVMMVVLVCLAFDLANKCFLTAYGLPTRIVVLYRAVHFATCMFVLWMEFELLYNKHLEQDVAVMQRVRSDEERQYQLSKDTIDAINVKCHDIRHQIRHLEEGGVAVEKGALEDLAQEVRIYDSKVKTGNDALDTILSEKRLLCEREGTRLTCIADGAALSGLSPADLYSLFGNLLDNAIEAVRRLDGAERRTISLVVSRRGDMAVIHEENYFDGDVRFEGGLPVSTKGDPLNHGFGTRSMSQIVEPYGGSMSMRAEGDRFGVTIVLPA</sequence>
<organism evidence="3 4">
    <name type="scientific">Tractidigestivibacter montrealensis</name>
    <dbReference type="NCBI Taxonomy" id="2972466"/>
    <lineage>
        <taxon>Bacteria</taxon>
        <taxon>Bacillati</taxon>
        <taxon>Actinomycetota</taxon>
        <taxon>Coriobacteriia</taxon>
        <taxon>Coriobacteriales</taxon>
        <taxon>Atopobiaceae</taxon>
        <taxon>Tractidigestivibacter</taxon>
    </lineage>
</organism>
<dbReference type="InterPro" id="IPR036890">
    <property type="entry name" value="HATPase_C_sf"/>
</dbReference>
<feature type="transmembrane region" description="Helical" evidence="1">
    <location>
        <begin position="38"/>
        <end position="60"/>
    </location>
</feature>
<dbReference type="SUPFAM" id="SSF55874">
    <property type="entry name" value="ATPase domain of HSP90 chaperone/DNA topoisomerase II/histidine kinase"/>
    <property type="match status" value="1"/>
</dbReference>
<keyword evidence="3" id="KW-0067">ATP-binding</keyword>
<dbReference type="Proteomes" id="UP001204320">
    <property type="component" value="Unassembled WGS sequence"/>
</dbReference>